<keyword evidence="2" id="KW-0808">Transferase</keyword>
<evidence type="ECO:0000256" key="2">
    <source>
        <dbReference type="ARBA" id="ARBA00022679"/>
    </source>
</evidence>
<sequence>MDAFGALTPSRLIRNPVITDALLEATSRPPRHPWLRQKAGPVIVAVGRLASVKDFPTLLEAFAMLPREMGARLIILGEGRCRQRLESLTRSLGLEDTVSMPGFTADPYPEVAASDALIVSSRREGSPNALIEAMALGVPVAATDCPSGPAEILDQGRWGPLVPVGDPHALHLAIRQILDRPVPTERLREAVSDYREEASAEAYLDFFRSLQSHFTPGH</sequence>
<reference evidence="4 5" key="1">
    <citation type="submission" date="2018-05" db="EMBL/GenBank/DDBJ databases">
        <title>Spiribacter halobius sp. nov., a moderately halophilic bacterium isolated from marine solar saltern.</title>
        <authorList>
            <person name="Zheng W.-S."/>
            <person name="Lu D.-C."/>
            <person name="Du Z.-J."/>
        </authorList>
    </citation>
    <scope>NUCLEOTIDE SEQUENCE [LARGE SCALE GENOMIC DNA]</scope>
    <source>
        <strain evidence="4 5">E85</strain>
    </source>
</reference>
<protein>
    <recommendedName>
        <fullName evidence="3">Glycosyl transferase family 1 domain-containing protein</fullName>
    </recommendedName>
</protein>
<feature type="domain" description="Glycosyl transferase family 1" evidence="3">
    <location>
        <begin position="36"/>
        <end position="189"/>
    </location>
</feature>
<dbReference type="PANTHER" id="PTHR12526:SF510">
    <property type="entry name" value="D-INOSITOL 3-PHOSPHATE GLYCOSYLTRANSFERASE"/>
    <property type="match status" value="1"/>
</dbReference>
<dbReference type="CDD" id="cd03811">
    <property type="entry name" value="GT4_GT28_WabH-like"/>
    <property type="match status" value="1"/>
</dbReference>
<gene>
    <name evidence="4" type="ORF">DEM34_03645</name>
</gene>
<proteinExistence type="predicted"/>
<evidence type="ECO:0000259" key="3">
    <source>
        <dbReference type="Pfam" id="PF00534"/>
    </source>
</evidence>
<dbReference type="SUPFAM" id="SSF53756">
    <property type="entry name" value="UDP-Glycosyltransferase/glycogen phosphorylase"/>
    <property type="match status" value="1"/>
</dbReference>
<dbReference type="InterPro" id="IPR001296">
    <property type="entry name" value="Glyco_trans_1"/>
</dbReference>
<dbReference type="Gene3D" id="3.40.50.2000">
    <property type="entry name" value="Glycogen Phosphorylase B"/>
    <property type="match status" value="2"/>
</dbReference>
<evidence type="ECO:0000256" key="1">
    <source>
        <dbReference type="ARBA" id="ARBA00022676"/>
    </source>
</evidence>
<name>A0A2U2N7A2_9GAMM</name>
<dbReference type="PANTHER" id="PTHR12526">
    <property type="entry name" value="GLYCOSYLTRANSFERASE"/>
    <property type="match status" value="1"/>
</dbReference>
<dbReference type="Pfam" id="PF00534">
    <property type="entry name" value="Glycos_transf_1"/>
    <property type="match status" value="1"/>
</dbReference>
<dbReference type="EMBL" id="QFFI01000004">
    <property type="protein sequence ID" value="PWG64982.1"/>
    <property type="molecule type" value="Genomic_DNA"/>
</dbReference>
<dbReference type="Proteomes" id="UP000245474">
    <property type="component" value="Unassembled WGS sequence"/>
</dbReference>
<organism evidence="4 5">
    <name type="scientific">Sediminicurvatus halobius</name>
    <dbReference type="NCBI Taxonomy" id="2182432"/>
    <lineage>
        <taxon>Bacteria</taxon>
        <taxon>Pseudomonadati</taxon>
        <taxon>Pseudomonadota</taxon>
        <taxon>Gammaproteobacteria</taxon>
        <taxon>Chromatiales</taxon>
        <taxon>Ectothiorhodospiraceae</taxon>
        <taxon>Sediminicurvatus</taxon>
    </lineage>
</organism>
<comment type="caution">
    <text evidence="4">The sequence shown here is derived from an EMBL/GenBank/DDBJ whole genome shotgun (WGS) entry which is preliminary data.</text>
</comment>
<accession>A0A2U2N7A2</accession>
<evidence type="ECO:0000313" key="4">
    <source>
        <dbReference type="EMBL" id="PWG64982.1"/>
    </source>
</evidence>
<evidence type="ECO:0000313" key="5">
    <source>
        <dbReference type="Proteomes" id="UP000245474"/>
    </source>
</evidence>
<dbReference type="GO" id="GO:0016757">
    <property type="term" value="F:glycosyltransferase activity"/>
    <property type="evidence" value="ECO:0007669"/>
    <property type="project" value="UniProtKB-KW"/>
</dbReference>
<keyword evidence="5" id="KW-1185">Reference proteome</keyword>
<keyword evidence="1" id="KW-0328">Glycosyltransferase</keyword>
<dbReference type="AlphaFoldDB" id="A0A2U2N7A2"/>